<reference evidence="1 2" key="1">
    <citation type="journal article" date="2024" name="G3 (Bethesda)">
        <title>Genome assembly of Hibiscus sabdariffa L. provides insights into metabolisms of medicinal natural products.</title>
        <authorList>
            <person name="Kim T."/>
        </authorList>
    </citation>
    <scope>NUCLEOTIDE SEQUENCE [LARGE SCALE GENOMIC DNA]</scope>
    <source>
        <strain evidence="1">TK-2024</strain>
        <tissue evidence="1">Old leaves</tissue>
    </source>
</reference>
<protein>
    <submittedName>
        <fullName evidence="1">Uncharacterized protein</fullName>
    </submittedName>
</protein>
<sequence length="301" mass="33748">MAPKHQFKAPKLANDKLTRPKQAILKRKKCFLPLPHEQPACPSALKGIEYRADRVRADFEGPCGASSVLVATVADVVPLQQQFERLTYSGISGSTLIFNSPKHFVAYYALPRLWVPRILVVPEDPATGEPGTESFPPSDSLVLRMLVLRMRFYGRSATPGYRRRPWGDLVVPTGWRRWGIPDRLKLPIRLSGGPPLIDRGNLKPLAEAKRLKSALRNVVSVGLSVQQSTNSGREGYRTYKTLPVLTRTALSLAQMFAFLSQVMVTRRRLEPRNMLTKTFELRVRSVEGTTLPPRKKNSPAL</sequence>
<comment type="caution">
    <text evidence="1">The sequence shown here is derived from an EMBL/GenBank/DDBJ whole genome shotgun (WGS) entry which is preliminary data.</text>
</comment>
<dbReference type="Proteomes" id="UP001472677">
    <property type="component" value="Unassembled WGS sequence"/>
</dbReference>
<accession>A0ABR2AXW3</accession>
<evidence type="ECO:0000313" key="1">
    <source>
        <dbReference type="EMBL" id="KAK8499116.1"/>
    </source>
</evidence>
<dbReference type="EMBL" id="JBBPBM010000239">
    <property type="protein sequence ID" value="KAK8499116.1"/>
    <property type="molecule type" value="Genomic_DNA"/>
</dbReference>
<keyword evidence="2" id="KW-1185">Reference proteome</keyword>
<gene>
    <name evidence="1" type="ORF">V6N12_075966</name>
</gene>
<evidence type="ECO:0000313" key="2">
    <source>
        <dbReference type="Proteomes" id="UP001472677"/>
    </source>
</evidence>
<name>A0ABR2AXW3_9ROSI</name>
<proteinExistence type="predicted"/>
<organism evidence="1 2">
    <name type="scientific">Hibiscus sabdariffa</name>
    <name type="common">roselle</name>
    <dbReference type="NCBI Taxonomy" id="183260"/>
    <lineage>
        <taxon>Eukaryota</taxon>
        <taxon>Viridiplantae</taxon>
        <taxon>Streptophyta</taxon>
        <taxon>Embryophyta</taxon>
        <taxon>Tracheophyta</taxon>
        <taxon>Spermatophyta</taxon>
        <taxon>Magnoliopsida</taxon>
        <taxon>eudicotyledons</taxon>
        <taxon>Gunneridae</taxon>
        <taxon>Pentapetalae</taxon>
        <taxon>rosids</taxon>
        <taxon>malvids</taxon>
        <taxon>Malvales</taxon>
        <taxon>Malvaceae</taxon>
        <taxon>Malvoideae</taxon>
        <taxon>Hibiscus</taxon>
    </lineage>
</organism>